<organism evidence="2 3">
    <name type="scientific">Choiromyces venosus 120613-1</name>
    <dbReference type="NCBI Taxonomy" id="1336337"/>
    <lineage>
        <taxon>Eukaryota</taxon>
        <taxon>Fungi</taxon>
        <taxon>Dikarya</taxon>
        <taxon>Ascomycota</taxon>
        <taxon>Pezizomycotina</taxon>
        <taxon>Pezizomycetes</taxon>
        <taxon>Pezizales</taxon>
        <taxon>Tuberaceae</taxon>
        <taxon>Choiromyces</taxon>
    </lineage>
</organism>
<dbReference type="EMBL" id="ML120385">
    <property type="protein sequence ID" value="RPA99725.1"/>
    <property type="molecule type" value="Genomic_DNA"/>
</dbReference>
<feature type="region of interest" description="Disordered" evidence="1">
    <location>
        <begin position="1"/>
        <end position="98"/>
    </location>
</feature>
<feature type="region of interest" description="Disordered" evidence="1">
    <location>
        <begin position="163"/>
        <end position="207"/>
    </location>
</feature>
<proteinExistence type="predicted"/>
<evidence type="ECO:0000313" key="2">
    <source>
        <dbReference type="EMBL" id="RPA99725.1"/>
    </source>
</evidence>
<protein>
    <submittedName>
        <fullName evidence="2">Uncharacterized protein</fullName>
    </submittedName>
</protein>
<name>A0A3N4JNA1_9PEZI</name>
<reference evidence="2 3" key="1">
    <citation type="journal article" date="2018" name="Nat. Ecol. Evol.">
        <title>Pezizomycetes genomes reveal the molecular basis of ectomycorrhizal truffle lifestyle.</title>
        <authorList>
            <person name="Murat C."/>
            <person name="Payen T."/>
            <person name="Noel B."/>
            <person name="Kuo A."/>
            <person name="Morin E."/>
            <person name="Chen J."/>
            <person name="Kohler A."/>
            <person name="Krizsan K."/>
            <person name="Balestrini R."/>
            <person name="Da Silva C."/>
            <person name="Montanini B."/>
            <person name="Hainaut M."/>
            <person name="Levati E."/>
            <person name="Barry K.W."/>
            <person name="Belfiori B."/>
            <person name="Cichocki N."/>
            <person name="Clum A."/>
            <person name="Dockter R.B."/>
            <person name="Fauchery L."/>
            <person name="Guy J."/>
            <person name="Iotti M."/>
            <person name="Le Tacon F."/>
            <person name="Lindquist E.A."/>
            <person name="Lipzen A."/>
            <person name="Malagnac F."/>
            <person name="Mello A."/>
            <person name="Molinier V."/>
            <person name="Miyauchi S."/>
            <person name="Poulain J."/>
            <person name="Riccioni C."/>
            <person name="Rubini A."/>
            <person name="Sitrit Y."/>
            <person name="Splivallo R."/>
            <person name="Traeger S."/>
            <person name="Wang M."/>
            <person name="Zifcakova L."/>
            <person name="Wipf D."/>
            <person name="Zambonelli A."/>
            <person name="Paolocci F."/>
            <person name="Nowrousian M."/>
            <person name="Ottonello S."/>
            <person name="Baldrian P."/>
            <person name="Spatafora J.W."/>
            <person name="Henrissat B."/>
            <person name="Nagy L.G."/>
            <person name="Aury J.M."/>
            <person name="Wincker P."/>
            <person name="Grigoriev I.V."/>
            <person name="Bonfante P."/>
            <person name="Martin F.M."/>
        </authorList>
    </citation>
    <scope>NUCLEOTIDE SEQUENCE [LARGE SCALE GENOMIC DNA]</scope>
    <source>
        <strain evidence="2 3">120613-1</strain>
    </source>
</reference>
<accession>A0A3N4JNA1</accession>
<sequence>MNLRGNPPHWFQTLEPQGEEADGDGRGERGGRTHSFSQPTGYSSNADDSASESYSSIGSSIKERRVGVRAKSSGYTADANDASKAYPPDNSSGSGKTVVSSSSQVLIYTLEWGDSRGLSARYGPWSSHHLNTVLRHPREPECIDGLHCPQCCPDLYSLSSAPVNGLKPKKYPDREATNHSGHRTINQPPERGPHDTGNCHNRGTHKA</sequence>
<dbReference type="AlphaFoldDB" id="A0A3N4JNA1"/>
<dbReference type="Proteomes" id="UP000276215">
    <property type="component" value="Unassembled WGS sequence"/>
</dbReference>
<keyword evidence="3" id="KW-1185">Reference proteome</keyword>
<gene>
    <name evidence="2" type="ORF">L873DRAFT_875169</name>
</gene>
<feature type="compositionally biased region" description="Low complexity" evidence="1">
    <location>
        <begin position="42"/>
        <end position="60"/>
    </location>
</feature>
<evidence type="ECO:0000313" key="3">
    <source>
        <dbReference type="Proteomes" id="UP000276215"/>
    </source>
</evidence>
<evidence type="ECO:0000256" key="1">
    <source>
        <dbReference type="SAM" id="MobiDB-lite"/>
    </source>
</evidence>